<organism evidence="2 3">
    <name type="scientific">Fusarium albosuccineum</name>
    <dbReference type="NCBI Taxonomy" id="1237068"/>
    <lineage>
        <taxon>Eukaryota</taxon>
        <taxon>Fungi</taxon>
        <taxon>Dikarya</taxon>
        <taxon>Ascomycota</taxon>
        <taxon>Pezizomycotina</taxon>
        <taxon>Sordariomycetes</taxon>
        <taxon>Hypocreomycetidae</taxon>
        <taxon>Hypocreales</taxon>
        <taxon>Nectriaceae</taxon>
        <taxon>Fusarium</taxon>
        <taxon>Fusarium decemcellulare species complex</taxon>
    </lineage>
</organism>
<feature type="compositionally biased region" description="Polar residues" evidence="1">
    <location>
        <begin position="29"/>
        <end position="38"/>
    </location>
</feature>
<sequence length="151" mass="17231">MHRAHEPAKNIILAATIASKTTVLMSLTAPSPEMTTSRRPLISDDQTQRRRKNGKALGAPAPNRFERVAFTRLAKNFRKSVAVVQKHVDENVPPVTEQEYLQRHMSGHPNPLFDEHWTLQDEAEIKASWDSTILEQAINRPWLAFPEMRTL</sequence>
<gene>
    <name evidence="2" type="ORF">FALBO_13648</name>
</gene>
<name>A0A8H4L151_9HYPO</name>
<proteinExistence type="predicted"/>
<evidence type="ECO:0000313" key="3">
    <source>
        <dbReference type="Proteomes" id="UP000554235"/>
    </source>
</evidence>
<evidence type="ECO:0000313" key="2">
    <source>
        <dbReference type="EMBL" id="KAF4459593.1"/>
    </source>
</evidence>
<dbReference type="OrthoDB" id="5105828at2759"/>
<comment type="caution">
    <text evidence="2">The sequence shown here is derived from an EMBL/GenBank/DDBJ whole genome shotgun (WGS) entry which is preliminary data.</text>
</comment>
<dbReference type="EMBL" id="JAADYS010002138">
    <property type="protein sequence ID" value="KAF4459593.1"/>
    <property type="molecule type" value="Genomic_DNA"/>
</dbReference>
<dbReference type="Proteomes" id="UP000554235">
    <property type="component" value="Unassembled WGS sequence"/>
</dbReference>
<dbReference type="AlphaFoldDB" id="A0A8H4L151"/>
<protein>
    <submittedName>
        <fullName evidence="2">Uncharacterized protein</fullName>
    </submittedName>
</protein>
<reference evidence="2 3" key="1">
    <citation type="submission" date="2020-01" db="EMBL/GenBank/DDBJ databases">
        <title>Identification and distribution of gene clusters putatively required for synthesis of sphingolipid metabolism inhibitors in phylogenetically diverse species of the filamentous fungus Fusarium.</title>
        <authorList>
            <person name="Kim H.-S."/>
            <person name="Busman M."/>
            <person name="Brown D.W."/>
            <person name="Divon H."/>
            <person name="Uhlig S."/>
            <person name="Proctor R.H."/>
        </authorList>
    </citation>
    <scope>NUCLEOTIDE SEQUENCE [LARGE SCALE GENOMIC DNA]</scope>
    <source>
        <strain evidence="2 3">NRRL 20459</strain>
    </source>
</reference>
<keyword evidence="3" id="KW-1185">Reference proteome</keyword>
<evidence type="ECO:0000256" key="1">
    <source>
        <dbReference type="SAM" id="MobiDB-lite"/>
    </source>
</evidence>
<feature type="region of interest" description="Disordered" evidence="1">
    <location>
        <begin position="29"/>
        <end position="60"/>
    </location>
</feature>
<accession>A0A8H4L151</accession>